<reference evidence="2 3" key="1">
    <citation type="journal article" date="2019" name="Sci. Rep.">
        <title>Orb-weaving spider Araneus ventricosus genome elucidates the spidroin gene catalogue.</title>
        <authorList>
            <person name="Kono N."/>
            <person name="Nakamura H."/>
            <person name="Ohtoshi R."/>
            <person name="Moran D.A.P."/>
            <person name="Shinohara A."/>
            <person name="Yoshida Y."/>
            <person name="Fujiwara M."/>
            <person name="Mori M."/>
            <person name="Tomita M."/>
            <person name="Arakawa K."/>
        </authorList>
    </citation>
    <scope>NUCLEOTIDE SEQUENCE [LARGE SCALE GENOMIC DNA]</scope>
</reference>
<evidence type="ECO:0000313" key="3">
    <source>
        <dbReference type="Proteomes" id="UP000499080"/>
    </source>
</evidence>
<evidence type="ECO:0000256" key="1">
    <source>
        <dbReference type="SAM" id="MobiDB-lite"/>
    </source>
</evidence>
<evidence type="ECO:0000313" key="2">
    <source>
        <dbReference type="EMBL" id="GBN18787.1"/>
    </source>
</evidence>
<accession>A0A4Y2LZD3</accession>
<organism evidence="2 3">
    <name type="scientific">Araneus ventricosus</name>
    <name type="common">Orbweaver spider</name>
    <name type="synonym">Epeira ventricosa</name>
    <dbReference type="NCBI Taxonomy" id="182803"/>
    <lineage>
        <taxon>Eukaryota</taxon>
        <taxon>Metazoa</taxon>
        <taxon>Ecdysozoa</taxon>
        <taxon>Arthropoda</taxon>
        <taxon>Chelicerata</taxon>
        <taxon>Arachnida</taxon>
        <taxon>Araneae</taxon>
        <taxon>Araneomorphae</taxon>
        <taxon>Entelegynae</taxon>
        <taxon>Araneoidea</taxon>
        <taxon>Araneidae</taxon>
        <taxon>Araneus</taxon>
    </lineage>
</organism>
<feature type="region of interest" description="Disordered" evidence="1">
    <location>
        <begin position="69"/>
        <end position="88"/>
    </location>
</feature>
<sequence length="88" mass="9854">MLVITEGILSRLNGLNFLQLKDRGGVGLSVCISQNRRICKLRENTLLFQAEIAAIGYAFPHCHRFHRPGGQLPTDGTSGPEHLRHRYS</sequence>
<dbReference type="Proteomes" id="UP000499080">
    <property type="component" value="Unassembled WGS sequence"/>
</dbReference>
<comment type="caution">
    <text evidence="2">The sequence shown here is derived from an EMBL/GenBank/DDBJ whole genome shotgun (WGS) entry which is preliminary data.</text>
</comment>
<protein>
    <submittedName>
        <fullName evidence="2">Uncharacterized protein</fullName>
    </submittedName>
</protein>
<proteinExistence type="predicted"/>
<dbReference type="AlphaFoldDB" id="A0A4Y2LZD3"/>
<name>A0A4Y2LZD3_ARAVE</name>
<gene>
    <name evidence="2" type="ORF">AVEN_39712_1</name>
</gene>
<keyword evidence="3" id="KW-1185">Reference proteome</keyword>
<dbReference type="EMBL" id="BGPR01006413">
    <property type="protein sequence ID" value="GBN18787.1"/>
    <property type="molecule type" value="Genomic_DNA"/>
</dbReference>